<proteinExistence type="predicted"/>
<evidence type="ECO:0000313" key="2">
    <source>
        <dbReference type="Proteomes" id="UP000199340"/>
    </source>
</evidence>
<sequence length="56" mass="5874">MKTLAALGVLAGGFLLQPTPKAVASTLLWLASRAHPALSALVLVLMVSAWRTDDDD</sequence>
<dbReference type="STRING" id="490829.SAMN05421850_1153"/>
<name>A0A1G8SZK0_9RHOB</name>
<evidence type="ECO:0000313" key="1">
    <source>
        <dbReference type="EMBL" id="SDJ34628.1"/>
    </source>
</evidence>
<dbReference type="EMBL" id="FNEB01000015">
    <property type="protein sequence ID" value="SDJ34628.1"/>
    <property type="molecule type" value="Genomic_DNA"/>
</dbReference>
<organism evidence="1 2">
    <name type="scientific">Lutimaribacter saemankumensis</name>
    <dbReference type="NCBI Taxonomy" id="490829"/>
    <lineage>
        <taxon>Bacteria</taxon>
        <taxon>Pseudomonadati</taxon>
        <taxon>Pseudomonadota</taxon>
        <taxon>Alphaproteobacteria</taxon>
        <taxon>Rhodobacterales</taxon>
        <taxon>Roseobacteraceae</taxon>
        <taxon>Lutimaribacter</taxon>
    </lineage>
</organism>
<keyword evidence="2" id="KW-1185">Reference proteome</keyword>
<reference evidence="1 2" key="1">
    <citation type="submission" date="2016-10" db="EMBL/GenBank/DDBJ databases">
        <authorList>
            <person name="de Groot N.N."/>
        </authorList>
    </citation>
    <scope>NUCLEOTIDE SEQUENCE [LARGE SCALE GENOMIC DNA]</scope>
    <source>
        <strain evidence="1 2">DSM 28010</strain>
    </source>
</reference>
<dbReference type="Proteomes" id="UP000199340">
    <property type="component" value="Unassembled WGS sequence"/>
</dbReference>
<gene>
    <name evidence="1" type="ORF">SAMN05421850_1153</name>
</gene>
<dbReference type="AlphaFoldDB" id="A0A1G8SZK0"/>
<accession>A0A1G8SZK0</accession>
<protein>
    <submittedName>
        <fullName evidence="1">Uncharacterized protein</fullName>
    </submittedName>
</protein>